<reference evidence="3" key="2">
    <citation type="journal article" date="2009" name="Fungal Genet. Biol.">
        <title>The 2008 update of the Aspergillus nidulans genome annotation: a community effort.</title>
        <authorList>
            <person name="Wortman J.R."/>
            <person name="Gilsenan J.M."/>
            <person name="Joardar V."/>
            <person name="Deegan J."/>
            <person name="Clutterbuck J."/>
            <person name="Andersen M.R."/>
            <person name="Archer D."/>
            <person name="Bencina M."/>
            <person name="Braus G."/>
            <person name="Coutinho P."/>
            <person name="von Dohren H."/>
            <person name="Doonan J."/>
            <person name="Driessen A.J."/>
            <person name="Durek P."/>
            <person name="Espeso E."/>
            <person name="Fekete E."/>
            <person name="Flipphi M."/>
            <person name="Estrada C.G."/>
            <person name="Geysens S."/>
            <person name="Goldman G."/>
            <person name="de Groot P.W."/>
            <person name="Hansen K."/>
            <person name="Harris S.D."/>
            <person name="Heinekamp T."/>
            <person name="Helmstaedt K."/>
            <person name="Henrissat B."/>
            <person name="Hofmann G."/>
            <person name="Homan T."/>
            <person name="Horio T."/>
            <person name="Horiuchi H."/>
            <person name="James S."/>
            <person name="Jones M."/>
            <person name="Karaffa L."/>
            <person name="Karanyi Z."/>
            <person name="Kato M."/>
            <person name="Keller N."/>
            <person name="Kelly D.E."/>
            <person name="Kiel J.A."/>
            <person name="Kim J.M."/>
            <person name="van der Klei I.J."/>
            <person name="Klis F.M."/>
            <person name="Kovalchuk A."/>
            <person name="Krasevec N."/>
            <person name="Kubicek C.P."/>
            <person name="Liu B."/>
            <person name="Maccabe A."/>
            <person name="Meyer V."/>
            <person name="Mirabito P."/>
            <person name="Miskei M."/>
            <person name="Mos M."/>
            <person name="Mullins J."/>
            <person name="Nelson D.R."/>
            <person name="Nielsen J."/>
            <person name="Oakley B.R."/>
            <person name="Osmani S.A."/>
            <person name="Pakula T."/>
            <person name="Paszewski A."/>
            <person name="Paulsen I."/>
            <person name="Pilsyk S."/>
            <person name="Pocsi I."/>
            <person name="Punt P.J."/>
            <person name="Ram A.F."/>
            <person name="Ren Q."/>
            <person name="Robellet X."/>
            <person name="Robson G."/>
            <person name="Seiboth B."/>
            <person name="van Solingen P."/>
            <person name="Specht T."/>
            <person name="Sun J."/>
            <person name="Taheri-Talesh N."/>
            <person name="Takeshita N."/>
            <person name="Ussery D."/>
            <person name="vanKuyk P.A."/>
            <person name="Visser H."/>
            <person name="van de Vondervoort P.J."/>
            <person name="de Vries R.P."/>
            <person name="Walton J."/>
            <person name="Xiang X."/>
            <person name="Xiong Y."/>
            <person name="Zeng A.P."/>
            <person name="Brandt B.W."/>
            <person name="Cornell M.J."/>
            <person name="van den Hondel C.A."/>
            <person name="Visser J."/>
            <person name="Oliver S.G."/>
            <person name="Turner G."/>
        </authorList>
    </citation>
    <scope>GENOME REANNOTATION</scope>
    <source>
        <strain evidence="3">FGSC A4 / ATCC 38163 / CBS 112.46 / NRRL 194 / M139</strain>
    </source>
</reference>
<organism evidence="2 3">
    <name type="scientific">Emericella nidulans (strain FGSC A4 / ATCC 38163 / CBS 112.46 / NRRL 194 / M139)</name>
    <name type="common">Aspergillus nidulans</name>
    <dbReference type="NCBI Taxonomy" id="227321"/>
    <lineage>
        <taxon>Eukaryota</taxon>
        <taxon>Fungi</taxon>
        <taxon>Dikarya</taxon>
        <taxon>Ascomycota</taxon>
        <taxon>Pezizomycotina</taxon>
        <taxon>Eurotiomycetes</taxon>
        <taxon>Eurotiomycetidae</taxon>
        <taxon>Eurotiales</taxon>
        <taxon>Aspergillaceae</taxon>
        <taxon>Aspergillus</taxon>
        <taxon>Aspergillus subgen. Nidulantes</taxon>
    </lineage>
</organism>
<dbReference type="OrthoDB" id="9991317at2759"/>
<keyword evidence="3" id="KW-1185">Reference proteome</keyword>
<accession>C8VCE7</accession>
<dbReference type="EMBL" id="BN001304">
    <property type="protein sequence ID" value="CBF78463.1"/>
    <property type="molecule type" value="Genomic_DNA"/>
</dbReference>
<dbReference type="KEGG" id="ani:ANIA_07397"/>
<name>Q5AWD3_EMENI</name>
<evidence type="ECO:0000313" key="2">
    <source>
        <dbReference type="EMBL" id="CBF78463.1"/>
    </source>
</evidence>
<evidence type="ECO:0000313" key="3">
    <source>
        <dbReference type="Proteomes" id="UP000000560"/>
    </source>
</evidence>
<feature type="domain" description="CHAT" evidence="1">
    <location>
        <begin position="605"/>
        <end position="842"/>
    </location>
</feature>
<protein>
    <recommendedName>
        <fullName evidence="1">CHAT domain-containing protein</fullName>
    </recommendedName>
</protein>
<sequence>MNEIIANDPNRAAYLNDLCRHLYTLHERTRNLQDPDVSSTAAPATLEDNPDRAVYLKNLSNDLAEKHERTGDLQALDAAIKKASLAVAATSKNHALHAIRYEETGELPDLDATITNLNLEVSVSPSDKPDHAGHLKNLSVHLFRRYKRTGDPQDLNAAITHTSQALSATPESNSNRPGRLNILSSYIARRYERARNLQDLEAAMPNASLAVATNPDDHPDRVGYLSNHSIHLANRYKQTGSPEDLQAAIANTGLAVAATTHNKQPDYAICLYNISKHLFSLFERTGNLQDLETAVTFANLAVGFTLDDHPDRALYLNNLSMHLCIRNLQTGNMQDLAMALQHFRASANLPNAVPLYRIRSARGAIRMLQKLQQDWRQEAAVLAEEAVQLLPLVCTRYLNCEDQQHVVSQTAGLAADACSIFLQLRQPEKALQILEYGRALILGYLVDSCSDVDRLQEDYPDLAKEYDQLLFILWQRLDSVHAENRYQLLQQKRKVPLELEKCINKIRQQEGYEQFLLEPSIQDLMSQATEGPIVIINITDFGSHAIIVQDQDICSLHLPEMLQTPKFALDDQLRQFRNVGERGWNLRDIENEPGSFYATHYNDNSLNWLWTHCVKPVIRELNLEVPLSGALSRIWWIGTGVASSLPFHAAGDYGQVTENTMSRAISSYIPTIKSLAYSRSQLAKLTPKNNPTSIYIAAMPTTANEQPLPCVESEVNAIQQACSNICTVTLQKYPTPEAVLNAMEDTDIIHFACHGSSNPFNPSDSHLLLHCGGSTTPAVGILTVQQVANRAFSNARVAYLSACSTSHVTASKFTDEAIHLASVFQLAGFAHVIGSLWPINCRIIAYSCVRGS</sequence>
<accession>Q5AWD3</accession>
<dbReference type="eggNOG" id="KOG4626">
    <property type="taxonomic scope" value="Eukaryota"/>
</dbReference>
<reference evidence="3" key="1">
    <citation type="journal article" date="2005" name="Nature">
        <title>Sequencing of Aspergillus nidulans and comparative analysis with A. fumigatus and A. oryzae.</title>
        <authorList>
            <person name="Galagan J.E."/>
            <person name="Calvo S.E."/>
            <person name="Cuomo C."/>
            <person name="Ma L.J."/>
            <person name="Wortman J.R."/>
            <person name="Batzoglou S."/>
            <person name="Lee S.I."/>
            <person name="Basturkmen M."/>
            <person name="Spevak C.C."/>
            <person name="Clutterbuck J."/>
            <person name="Kapitonov V."/>
            <person name="Jurka J."/>
            <person name="Scazzocchio C."/>
            <person name="Farman M."/>
            <person name="Butler J."/>
            <person name="Purcell S."/>
            <person name="Harris S."/>
            <person name="Braus G.H."/>
            <person name="Draht O."/>
            <person name="Busch S."/>
            <person name="D'Enfert C."/>
            <person name="Bouchier C."/>
            <person name="Goldman G.H."/>
            <person name="Bell-Pedersen D."/>
            <person name="Griffiths-Jones S."/>
            <person name="Doonan J.H."/>
            <person name="Yu J."/>
            <person name="Vienken K."/>
            <person name="Pain A."/>
            <person name="Freitag M."/>
            <person name="Selker E.U."/>
            <person name="Archer D.B."/>
            <person name="Penalva M.A."/>
            <person name="Oakley B.R."/>
            <person name="Momany M."/>
            <person name="Tanaka T."/>
            <person name="Kumagai T."/>
            <person name="Asai K."/>
            <person name="Machida M."/>
            <person name="Nierman W.C."/>
            <person name="Denning D.W."/>
            <person name="Caddick M."/>
            <person name="Hynes M."/>
            <person name="Paoletti M."/>
            <person name="Fischer R."/>
            <person name="Miller B."/>
            <person name="Dyer P."/>
            <person name="Sachs M.S."/>
            <person name="Osmani S.A."/>
            <person name="Birren B.W."/>
        </authorList>
    </citation>
    <scope>NUCLEOTIDE SEQUENCE [LARGE SCALE GENOMIC DNA]</scope>
    <source>
        <strain evidence="3">FGSC A4 / ATCC 38163 / CBS 112.46 / NRRL 194 / M139</strain>
    </source>
</reference>
<proteinExistence type="predicted"/>
<dbReference type="AlphaFoldDB" id="Q5AWD3"/>
<gene>
    <name evidence="2" type="ORF">ANIA_07397</name>
</gene>
<dbReference type="Gene3D" id="1.25.40.10">
    <property type="entry name" value="Tetratricopeptide repeat domain"/>
    <property type="match status" value="1"/>
</dbReference>
<dbReference type="STRING" id="227321.Q5AWD3"/>
<dbReference type="RefSeq" id="XP_680666.1">
    <property type="nucleotide sequence ID" value="XM_675574.1"/>
</dbReference>
<dbReference type="InterPro" id="IPR011990">
    <property type="entry name" value="TPR-like_helical_dom_sf"/>
</dbReference>
<dbReference type="SUPFAM" id="SSF81901">
    <property type="entry name" value="HCP-like"/>
    <property type="match status" value="1"/>
</dbReference>
<dbReference type="Proteomes" id="UP000000560">
    <property type="component" value="Chromosome IV"/>
</dbReference>
<evidence type="ECO:0000259" key="1">
    <source>
        <dbReference type="Pfam" id="PF12770"/>
    </source>
</evidence>
<dbReference type="GeneID" id="2869859"/>
<dbReference type="Pfam" id="PF12770">
    <property type="entry name" value="CHAT"/>
    <property type="match status" value="1"/>
</dbReference>
<dbReference type="InterPro" id="IPR024983">
    <property type="entry name" value="CHAT_dom"/>
</dbReference>
<dbReference type="InParanoid" id="Q5AWD3"/>
<dbReference type="OMA" id="GHERFRM"/>
<dbReference type="HOGENOM" id="CLU_001305_5_1_1"/>